<dbReference type="SMART" id="SM00487">
    <property type="entry name" value="DEXDc"/>
    <property type="match status" value="1"/>
</dbReference>
<protein>
    <submittedName>
        <fullName evidence="11">CRISPR-associated helicase Cas3</fullName>
    </submittedName>
</protein>
<dbReference type="PANTHER" id="PTHR47963">
    <property type="entry name" value="DEAD-BOX ATP-DEPENDENT RNA HELICASE 47, MITOCHONDRIAL"/>
    <property type="match status" value="1"/>
</dbReference>
<dbReference type="InterPro" id="IPR011545">
    <property type="entry name" value="DEAD/DEAH_box_helicase_dom"/>
</dbReference>
<dbReference type="Gene3D" id="1.10.3210.30">
    <property type="match status" value="1"/>
</dbReference>
<dbReference type="RefSeq" id="WP_015785746.1">
    <property type="nucleotide sequence ID" value="NC_013159.1"/>
</dbReference>
<dbReference type="GO" id="GO:0051607">
    <property type="term" value="P:defense response to virus"/>
    <property type="evidence" value="ECO:0007669"/>
    <property type="project" value="UniProtKB-KW"/>
</dbReference>
<dbReference type="Pfam" id="PF18019">
    <property type="entry name" value="Cas3_HD"/>
    <property type="match status" value="1"/>
</dbReference>
<accession>C7MQD2</accession>
<dbReference type="SMART" id="SM00490">
    <property type="entry name" value="HELICc"/>
    <property type="match status" value="1"/>
</dbReference>
<dbReference type="GO" id="GO:0016787">
    <property type="term" value="F:hydrolase activity"/>
    <property type="evidence" value="ECO:0007669"/>
    <property type="project" value="UniProtKB-KW"/>
</dbReference>
<dbReference type="InterPro" id="IPR001650">
    <property type="entry name" value="Helicase_C-like"/>
</dbReference>
<keyword evidence="6" id="KW-0378">Hydrolase</keyword>
<dbReference type="Pfam" id="PF00270">
    <property type="entry name" value="DEAD"/>
    <property type="match status" value="1"/>
</dbReference>
<evidence type="ECO:0000256" key="6">
    <source>
        <dbReference type="ARBA" id="ARBA00022801"/>
    </source>
</evidence>
<dbReference type="GO" id="GO:0005524">
    <property type="term" value="F:ATP binding"/>
    <property type="evidence" value="ECO:0007669"/>
    <property type="project" value="UniProtKB-KW"/>
</dbReference>
<dbReference type="AlphaFoldDB" id="C7MQD2"/>
<evidence type="ECO:0000256" key="1">
    <source>
        <dbReference type="ARBA" id="ARBA00006847"/>
    </source>
</evidence>
<name>C7MQD2_SACVD</name>
<evidence type="ECO:0000259" key="10">
    <source>
        <dbReference type="PROSITE" id="PS51643"/>
    </source>
</evidence>
<evidence type="ECO:0000256" key="4">
    <source>
        <dbReference type="ARBA" id="ARBA00022723"/>
    </source>
</evidence>
<comment type="similarity">
    <text evidence="2">In the central section; belongs to the CRISPR-associated helicase Cas3 family.</text>
</comment>
<dbReference type="eggNOG" id="COG1203">
    <property type="taxonomic scope" value="Bacteria"/>
</dbReference>
<dbReference type="PROSITE" id="PS51643">
    <property type="entry name" value="HD_CAS3"/>
    <property type="match status" value="1"/>
</dbReference>
<evidence type="ECO:0000256" key="2">
    <source>
        <dbReference type="ARBA" id="ARBA00009046"/>
    </source>
</evidence>
<keyword evidence="4" id="KW-0479">Metal-binding</keyword>
<proteinExistence type="inferred from homology"/>
<reference evidence="11 12" key="1">
    <citation type="journal article" date="2009" name="Stand. Genomic Sci.">
        <title>Complete genome sequence of Saccharomonospora viridis type strain (P101).</title>
        <authorList>
            <person name="Pati A."/>
            <person name="Sikorski J."/>
            <person name="Nolan M."/>
            <person name="Lapidus A."/>
            <person name="Copeland A."/>
            <person name="Glavina Del Rio T."/>
            <person name="Lucas S."/>
            <person name="Chen F."/>
            <person name="Tice H."/>
            <person name="Pitluck S."/>
            <person name="Cheng J.F."/>
            <person name="Chertkov O."/>
            <person name="Brettin T."/>
            <person name="Han C."/>
            <person name="Detter J.C."/>
            <person name="Kuske C."/>
            <person name="Bruce D."/>
            <person name="Goodwin L."/>
            <person name="Chain P."/>
            <person name="D'haeseleer P."/>
            <person name="Chen A."/>
            <person name="Palaniappan K."/>
            <person name="Ivanova N."/>
            <person name="Mavromatis K."/>
            <person name="Mikhailova N."/>
            <person name="Rohde M."/>
            <person name="Tindall B.J."/>
            <person name="Goker M."/>
            <person name="Bristow J."/>
            <person name="Eisen J.A."/>
            <person name="Markowitz V."/>
            <person name="Hugenholtz P."/>
            <person name="Kyrpides N.C."/>
            <person name="Klenk H.P."/>
        </authorList>
    </citation>
    <scope>NUCLEOTIDE SEQUENCE [LARGE SCALE GENOMIC DNA]</scope>
    <source>
        <strain evidence="12">ATCC 15386 / DSM 43017 / JCM 3036 / NBRC 12207 / P101</strain>
    </source>
</reference>
<dbReference type="CDD" id="cd09641">
    <property type="entry name" value="Cas3''_I"/>
    <property type="match status" value="1"/>
</dbReference>
<dbReference type="NCBIfam" id="TIGR01587">
    <property type="entry name" value="cas3_core"/>
    <property type="match status" value="1"/>
</dbReference>
<evidence type="ECO:0000313" key="11">
    <source>
        <dbReference type="EMBL" id="ACU96431.1"/>
    </source>
</evidence>
<dbReference type="Gene3D" id="3.40.50.300">
    <property type="entry name" value="P-loop containing nucleotide triphosphate hydrolases"/>
    <property type="match status" value="2"/>
</dbReference>
<evidence type="ECO:0000256" key="3">
    <source>
        <dbReference type="ARBA" id="ARBA00022722"/>
    </source>
</evidence>
<organism evidence="11 12">
    <name type="scientific">Saccharomonospora viridis (strain ATCC 15386 / DSM 43017 / JCM 3036 / CCUG 5913 / NBRC 12207 / NCIMB 9602 / P101)</name>
    <name type="common">Thermoactinomyces viridis</name>
    <dbReference type="NCBI Taxonomy" id="471857"/>
    <lineage>
        <taxon>Bacteria</taxon>
        <taxon>Bacillati</taxon>
        <taxon>Actinomycetota</taxon>
        <taxon>Actinomycetes</taxon>
        <taxon>Pseudonocardiales</taxon>
        <taxon>Pseudonocardiaceae</taxon>
        <taxon>Saccharomonospora</taxon>
    </lineage>
</organism>
<dbReference type="KEGG" id="svi:Svir_13860"/>
<dbReference type="NCBIfam" id="TIGR01596">
    <property type="entry name" value="cas3_HD"/>
    <property type="match status" value="1"/>
</dbReference>
<dbReference type="EMBL" id="CP001683">
    <property type="protein sequence ID" value="ACU96431.1"/>
    <property type="molecule type" value="Genomic_DNA"/>
</dbReference>
<comment type="similarity">
    <text evidence="1">In the N-terminal section; belongs to the CRISPR-associated nuclease Cas3-HD family.</text>
</comment>
<dbReference type="Pfam" id="PF22590">
    <property type="entry name" value="Cas3-like_C_2"/>
    <property type="match status" value="1"/>
</dbReference>
<evidence type="ECO:0000256" key="7">
    <source>
        <dbReference type="ARBA" id="ARBA00022806"/>
    </source>
</evidence>
<feature type="domain" description="HD Cas3-type" evidence="10">
    <location>
        <begin position="16"/>
        <end position="199"/>
    </location>
</feature>
<dbReference type="GO" id="GO:0004518">
    <property type="term" value="F:nuclease activity"/>
    <property type="evidence" value="ECO:0007669"/>
    <property type="project" value="UniProtKB-KW"/>
</dbReference>
<evidence type="ECO:0000256" key="8">
    <source>
        <dbReference type="ARBA" id="ARBA00022840"/>
    </source>
</evidence>
<dbReference type="InterPro" id="IPR006474">
    <property type="entry name" value="Helicase_Cas3_CRISPR-ass_core"/>
</dbReference>
<keyword evidence="7" id="KW-0347">Helicase</keyword>
<dbReference type="InterPro" id="IPR027417">
    <property type="entry name" value="P-loop_NTPase"/>
</dbReference>
<dbReference type="InterPro" id="IPR050547">
    <property type="entry name" value="DEAD_box_RNA_helicases"/>
</dbReference>
<keyword evidence="5" id="KW-0547">Nucleotide-binding</keyword>
<evidence type="ECO:0000256" key="5">
    <source>
        <dbReference type="ARBA" id="ARBA00022741"/>
    </source>
</evidence>
<dbReference type="Proteomes" id="UP000000841">
    <property type="component" value="Chromosome"/>
</dbReference>
<gene>
    <name evidence="11" type="ordered locus">Svir_13860</name>
</gene>
<sequence length="832" mass="91037">MQAPWGKRRGLEAADGSPREYPLVCHLCDTAAAALVLWEDHTAPGVREWVANELDMTPHEAGRFIAYLAGLHDIGKTTPGFQCQDSTDKNSVDTIRHEIASYLAVPTLIEHPEKPASFISGIAHRIGEILGGHHGVFPPVDRRTRKPLHVPELGGPEWDTARRTIHTELRAHLNPTLPTCLPQPVAAALTGLVIVADWIVSDARWILESQWDAPIGIAARWEHTLNATRARVHQLGLAHPTPGPLDLARILGGPNRSPNPLQQSIIDDFHPTGPGLLTIATPTGSGKTETAWIAAHKLATATDRYGTLMCLPTQATTNSMWARTSATVDNTVTLAHSMAVFHSPYRHYSTHDPDALRWLNGRKRPMLSAHAVVTIDQLLAAGLTAKHNMVRQWALTGKVVIVDEVHACDIYMLTVLARVLEWLGRLGVPVVLLSATLPGHVSRQLTAAYLTGAGCSSPNPRPVAYPGWVWHPITGSPVEPRNRAQISRAHARTARVTVTHYTGPVEAAAANAIQPVAKNGGCAAVVCSTVDTAQRIYIRIRDTYPGMCVWLLHSRFPHAHRAEIEADIVSMFGPAGDRPDGVVVATSVIEQSLDVDFDVMISELAPVALLFQRLGRVWRHDNPRPAWATEPTLHILDRDGALPYGPAAIYRDSLRELRATRAALAGHGTLIRIPEDVSTLVQQVHNRDLDDLNDLQSQRERRDAGLANIVAIPNPHQLGHLETMTCPDVDDATVAARLGMDTIRLIPAHIGIDGRYYLDPKHEIPYPQGRPPHRFVEAALNASITCPAHWVRDWPTNPDWAGTHLADTVLFPNTCHDGLRLDPELGLVKGNQ</sequence>
<dbReference type="InterPro" id="IPR014001">
    <property type="entry name" value="Helicase_ATP-bd"/>
</dbReference>
<dbReference type="InterPro" id="IPR038257">
    <property type="entry name" value="CRISPR-assoc_Cas3_HD_sf"/>
</dbReference>
<keyword evidence="3" id="KW-0540">Nuclease</keyword>
<dbReference type="PANTHER" id="PTHR47963:SF9">
    <property type="entry name" value="CRISPR-ASSOCIATED ENDONUCLEASE_HELICASE CAS3"/>
    <property type="match status" value="1"/>
</dbReference>
<keyword evidence="12" id="KW-1185">Reference proteome</keyword>
<dbReference type="GO" id="GO:0003723">
    <property type="term" value="F:RNA binding"/>
    <property type="evidence" value="ECO:0007669"/>
    <property type="project" value="TreeGrafter"/>
</dbReference>
<evidence type="ECO:0000256" key="9">
    <source>
        <dbReference type="ARBA" id="ARBA00023118"/>
    </source>
</evidence>
<dbReference type="HOGENOM" id="CLU_013924_1_0_11"/>
<keyword evidence="9" id="KW-0051">Antiviral defense</keyword>
<dbReference type="GO" id="GO:0046872">
    <property type="term" value="F:metal ion binding"/>
    <property type="evidence" value="ECO:0007669"/>
    <property type="project" value="UniProtKB-KW"/>
</dbReference>
<dbReference type="GO" id="GO:0003724">
    <property type="term" value="F:RNA helicase activity"/>
    <property type="evidence" value="ECO:0007669"/>
    <property type="project" value="TreeGrafter"/>
</dbReference>
<dbReference type="SUPFAM" id="SSF52540">
    <property type="entry name" value="P-loop containing nucleoside triphosphate hydrolases"/>
    <property type="match status" value="1"/>
</dbReference>
<dbReference type="STRING" id="471857.Svir_13860"/>
<keyword evidence="8" id="KW-0067">ATP-binding</keyword>
<dbReference type="InterPro" id="IPR006483">
    <property type="entry name" value="CRISPR-assoc_Cas3_HD"/>
</dbReference>
<evidence type="ECO:0000313" key="12">
    <source>
        <dbReference type="Proteomes" id="UP000000841"/>
    </source>
</evidence>
<dbReference type="InterPro" id="IPR054712">
    <property type="entry name" value="Cas3-like_dom"/>
</dbReference>